<dbReference type="Pfam" id="PF08100">
    <property type="entry name" value="Dimerisation"/>
    <property type="match status" value="1"/>
</dbReference>
<feature type="domain" description="O-methyltransferase dimerisation" evidence="5">
    <location>
        <begin position="41"/>
        <end position="112"/>
    </location>
</feature>
<keyword evidence="1 6" id="KW-0489">Methyltransferase</keyword>
<comment type="caution">
    <text evidence="6">The sequence shown here is derived from an EMBL/GenBank/DDBJ whole genome shotgun (WGS) entry which is preliminary data.</text>
</comment>
<dbReference type="Gene3D" id="1.10.10.10">
    <property type="entry name" value="Winged helix-like DNA-binding domain superfamily/Winged helix DNA-binding domain"/>
    <property type="match status" value="1"/>
</dbReference>
<evidence type="ECO:0000313" key="6">
    <source>
        <dbReference type="EMBL" id="KUF10013.1"/>
    </source>
</evidence>
<dbReference type="RefSeq" id="WP_058862989.1">
    <property type="nucleotide sequence ID" value="NZ_LPXO01000009.1"/>
</dbReference>
<dbReference type="PANTHER" id="PTHR43712">
    <property type="entry name" value="PUTATIVE (AFU_ORTHOLOGUE AFUA_4G14580)-RELATED"/>
    <property type="match status" value="1"/>
</dbReference>
<accession>A0A0W7WHE9</accession>
<reference evidence="6 7" key="1">
    <citation type="submission" date="2015-12" db="EMBL/GenBank/DDBJ databases">
        <authorList>
            <person name="Shamseldin A."/>
            <person name="Moawad H."/>
            <person name="Abd El-Rahim W.M."/>
            <person name="Sadowsky M.J."/>
        </authorList>
    </citation>
    <scope>NUCLEOTIDE SEQUENCE [LARGE SCALE GENOMIC DNA]</scope>
    <source>
        <strain evidence="6 7">SJ5A-1</strain>
    </source>
</reference>
<evidence type="ECO:0000256" key="1">
    <source>
        <dbReference type="ARBA" id="ARBA00022603"/>
    </source>
</evidence>
<dbReference type="InterPro" id="IPR036390">
    <property type="entry name" value="WH_DNA-bd_sf"/>
</dbReference>
<organism evidence="6 7">
    <name type="scientific">Pseudoponticoccus marisrubri</name>
    <dbReference type="NCBI Taxonomy" id="1685382"/>
    <lineage>
        <taxon>Bacteria</taxon>
        <taxon>Pseudomonadati</taxon>
        <taxon>Pseudomonadota</taxon>
        <taxon>Alphaproteobacteria</taxon>
        <taxon>Rhodobacterales</taxon>
        <taxon>Roseobacteraceae</taxon>
        <taxon>Pseudoponticoccus</taxon>
    </lineage>
</organism>
<dbReference type="SUPFAM" id="SSF53335">
    <property type="entry name" value="S-adenosyl-L-methionine-dependent methyltransferases"/>
    <property type="match status" value="1"/>
</dbReference>
<dbReference type="OrthoDB" id="7418600at2"/>
<dbReference type="InterPro" id="IPR029063">
    <property type="entry name" value="SAM-dependent_MTases_sf"/>
</dbReference>
<dbReference type="PIRSF" id="PIRSF005739">
    <property type="entry name" value="O-mtase"/>
    <property type="match status" value="1"/>
</dbReference>
<dbReference type="InterPro" id="IPR016461">
    <property type="entry name" value="COMT-like"/>
</dbReference>
<keyword evidence="7" id="KW-1185">Reference proteome</keyword>
<keyword evidence="3" id="KW-0949">S-adenosyl-L-methionine</keyword>
<dbReference type="Gene3D" id="3.40.50.150">
    <property type="entry name" value="Vaccinia Virus protein VP39"/>
    <property type="match status" value="1"/>
</dbReference>
<dbReference type="InterPro" id="IPR012967">
    <property type="entry name" value="COMT_dimerisation"/>
</dbReference>
<sequence length="367" mass="39299">MRRPGAGWLTRLIADPGFQRRAARWPLLRRLARRDGAQLFDIVQGFVRSQALLALVELDLPERLLAGPAPVAQLALESGLSPERMALLIRAGVALGLLRQRRDGCVTLTRQGAALAGVPGLQAMIRHHGAFYRDMGDPVALLRGGAETELAAFWPYVFGAEGAADPEVAATYSEVMAQSQRLVAGDTLAQVDLRGARRLMDVGGGTGAFLEEAAAQAPGAQLVLFDLPAVVAGARDRFDRAGLSDRVEIVPGSFRDDPLPRGADVITLVRVLYDHADDTVAALLRAAFDALEPGGRLVISEPMSGGTRPDPQTDLYFAFYTLAMRTGRTRSAEEIGALCRAAGFDAIRAPRPRRAYVTACVEAVKPA</sequence>
<protein>
    <submittedName>
        <fullName evidence="6">SAM-dependent methyltransferase</fullName>
    </submittedName>
</protein>
<dbReference type="PROSITE" id="PS51683">
    <property type="entry name" value="SAM_OMT_II"/>
    <property type="match status" value="1"/>
</dbReference>
<proteinExistence type="predicted"/>
<dbReference type="Proteomes" id="UP000054396">
    <property type="component" value="Unassembled WGS sequence"/>
</dbReference>
<evidence type="ECO:0000313" key="7">
    <source>
        <dbReference type="Proteomes" id="UP000054396"/>
    </source>
</evidence>
<dbReference type="InterPro" id="IPR036388">
    <property type="entry name" value="WH-like_DNA-bd_sf"/>
</dbReference>
<keyword evidence="2 6" id="KW-0808">Transferase</keyword>
<feature type="domain" description="O-methyltransferase C-terminal" evidence="4">
    <location>
        <begin position="133"/>
        <end position="344"/>
    </location>
</feature>
<dbReference type="Pfam" id="PF00891">
    <property type="entry name" value="Methyltransf_2"/>
    <property type="match status" value="1"/>
</dbReference>
<dbReference type="GO" id="GO:0008171">
    <property type="term" value="F:O-methyltransferase activity"/>
    <property type="evidence" value="ECO:0007669"/>
    <property type="project" value="InterPro"/>
</dbReference>
<dbReference type="GO" id="GO:0032259">
    <property type="term" value="P:methylation"/>
    <property type="evidence" value="ECO:0007669"/>
    <property type="project" value="UniProtKB-KW"/>
</dbReference>
<dbReference type="AlphaFoldDB" id="A0A0W7WHE9"/>
<evidence type="ECO:0000256" key="2">
    <source>
        <dbReference type="ARBA" id="ARBA00022679"/>
    </source>
</evidence>
<dbReference type="GO" id="GO:0046983">
    <property type="term" value="F:protein dimerization activity"/>
    <property type="evidence" value="ECO:0007669"/>
    <property type="project" value="InterPro"/>
</dbReference>
<gene>
    <name evidence="6" type="ORF">AVJ23_14810</name>
</gene>
<dbReference type="PANTHER" id="PTHR43712:SF2">
    <property type="entry name" value="O-METHYLTRANSFERASE CICE"/>
    <property type="match status" value="1"/>
</dbReference>
<dbReference type="InterPro" id="IPR001077">
    <property type="entry name" value="COMT_C"/>
</dbReference>
<evidence type="ECO:0000259" key="4">
    <source>
        <dbReference type="Pfam" id="PF00891"/>
    </source>
</evidence>
<evidence type="ECO:0000259" key="5">
    <source>
        <dbReference type="Pfam" id="PF08100"/>
    </source>
</evidence>
<dbReference type="CDD" id="cd02440">
    <property type="entry name" value="AdoMet_MTases"/>
    <property type="match status" value="1"/>
</dbReference>
<dbReference type="SUPFAM" id="SSF46785">
    <property type="entry name" value="Winged helix' DNA-binding domain"/>
    <property type="match status" value="1"/>
</dbReference>
<dbReference type="STRING" id="1685382.AVJ23_14810"/>
<dbReference type="EMBL" id="LPXO01000009">
    <property type="protein sequence ID" value="KUF10013.1"/>
    <property type="molecule type" value="Genomic_DNA"/>
</dbReference>
<name>A0A0W7WHE9_9RHOB</name>
<evidence type="ECO:0000256" key="3">
    <source>
        <dbReference type="ARBA" id="ARBA00022691"/>
    </source>
</evidence>